<keyword evidence="2 4" id="KW-0378">Hydrolase</keyword>
<dbReference type="EMBL" id="JBHLWN010000100">
    <property type="protein sequence ID" value="MFC0215638.1"/>
    <property type="molecule type" value="Genomic_DNA"/>
</dbReference>
<dbReference type="EC" id="3.2.1.-" evidence="5"/>
<dbReference type="InterPro" id="IPR011050">
    <property type="entry name" value="Pectin_lyase_fold/virulence"/>
</dbReference>
<gene>
    <name evidence="5" type="ORF">ACFFK0_24890</name>
</gene>
<comment type="caution">
    <text evidence="5">The sequence shown here is derived from an EMBL/GenBank/DDBJ whole genome shotgun (WGS) entry which is preliminary data.</text>
</comment>
<dbReference type="SUPFAM" id="SSF51126">
    <property type="entry name" value="Pectin lyase-like"/>
    <property type="match status" value="1"/>
</dbReference>
<evidence type="ECO:0000256" key="3">
    <source>
        <dbReference type="ARBA" id="ARBA00023295"/>
    </source>
</evidence>
<evidence type="ECO:0000256" key="2">
    <source>
        <dbReference type="ARBA" id="ARBA00022801"/>
    </source>
</evidence>
<evidence type="ECO:0000313" key="5">
    <source>
        <dbReference type="EMBL" id="MFC0215638.1"/>
    </source>
</evidence>
<dbReference type="PANTHER" id="PTHR31339">
    <property type="entry name" value="PECTIN LYASE-RELATED"/>
    <property type="match status" value="1"/>
</dbReference>
<dbReference type="PANTHER" id="PTHR31339:SF9">
    <property type="entry name" value="PLASMIN AND FIBRONECTIN-BINDING PROTEIN A"/>
    <property type="match status" value="1"/>
</dbReference>
<dbReference type="RefSeq" id="WP_377473094.1">
    <property type="nucleotide sequence ID" value="NZ_JBHLWN010000100.1"/>
</dbReference>
<dbReference type="Pfam" id="PF00295">
    <property type="entry name" value="Glyco_hydro_28"/>
    <property type="match status" value="1"/>
</dbReference>
<dbReference type="SMART" id="SM00710">
    <property type="entry name" value="PbH1"/>
    <property type="match status" value="3"/>
</dbReference>
<sequence>MFRKKTMDFPVDRFGAIGDGLTNCTAAIQAALDAAAEAGGGRVVFWEGVYMSGAIYIPSNVELHIAEGAVLQAIVDDDAYPLIWTRVAGIEMHWPSALINVLDQQNVAVSGKGIVDGQGEYWWDRYWGQDKLGGMRKDYTARGLRWAVDYDCRRPRLLLASNCSDVRIADLTFVRSPFWNVHICYSDQVVVSGLRIVRSGGPSTDGIDIDSSSNVLVEHCDIDCNDDNICVKAGRDADGLRVGRPSEHIRIQHCKLGRGAGVTLGSETSGGIRYVHISDIEMTGTENGFRLKSARTRGGVIEHITVRNITMTDVLRPFSFLLNWHPSYSYASIPDDFEGEVPEHWRVMAEPVLPPERGIPEFRDIDISDITANSRFAAEDGRRSKAFEVEAYEEKAIRDIRFARIELSVNEPGFIAHAADWTMEQAVIRLTEPAELRTDNCRNVQLPTIEVIES</sequence>
<evidence type="ECO:0000313" key="6">
    <source>
        <dbReference type="Proteomes" id="UP001589776"/>
    </source>
</evidence>
<dbReference type="InterPro" id="IPR051801">
    <property type="entry name" value="GH28_Enzymes"/>
</dbReference>
<comment type="similarity">
    <text evidence="1 4">Belongs to the glycosyl hydrolase 28 family.</text>
</comment>
<accession>A0ABV6DSK9</accession>
<dbReference type="InterPro" id="IPR006626">
    <property type="entry name" value="PbH1"/>
</dbReference>
<protein>
    <submittedName>
        <fullName evidence="5">Glycoside hydrolase family 28 protein</fullName>
        <ecNumber evidence="5">3.2.1.-</ecNumber>
    </submittedName>
</protein>
<keyword evidence="6" id="KW-1185">Reference proteome</keyword>
<dbReference type="InterPro" id="IPR012334">
    <property type="entry name" value="Pectin_lyas_fold"/>
</dbReference>
<dbReference type="GO" id="GO:0016798">
    <property type="term" value="F:hydrolase activity, acting on glycosyl bonds"/>
    <property type="evidence" value="ECO:0007669"/>
    <property type="project" value="UniProtKB-KW"/>
</dbReference>
<keyword evidence="3 4" id="KW-0326">Glycosidase</keyword>
<name>A0ABV6DSK9_9BACL</name>
<organism evidence="5 6">
    <name type="scientific">Paenibacillus chartarius</name>
    <dbReference type="NCBI Taxonomy" id="747481"/>
    <lineage>
        <taxon>Bacteria</taxon>
        <taxon>Bacillati</taxon>
        <taxon>Bacillota</taxon>
        <taxon>Bacilli</taxon>
        <taxon>Bacillales</taxon>
        <taxon>Paenibacillaceae</taxon>
        <taxon>Paenibacillus</taxon>
    </lineage>
</organism>
<dbReference type="Gene3D" id="2.160.20.10">
    <property type="entry name" value="Single-stranded right-handed beta-helix, Pectin lyase-like"/>
    <property type="match status" value="1"/>
</dbReference>
<dbReference type="Proteomes" id="UP001589776">
    <property type="component" value="Unassembled WGS sequence"/>
</dbReference>
<evidence type="ECO:0000256" key="1">
    <source>
        <dbReference type="ARBA" id="ARBA00008834"/>
    </source>
</evidence>
<evidence type="ECO:0000256" key="4">
    <source>
        <dbReference type="RuleBase" id="RU361169"/>
    </source>
</evidence>
<dbReference type="InterPro" id="IPR000743">
    <property type="entry name" value="Glyco_hydro_28"/>
</dbReference>
<proteinExistence type="inferred from homology"/>
<reference evidence="5 6" key="1">
    <citation type="submission" date="2024-09" db="EMBL/GenBank/DDBJ databases">
        <authorList>
            <person name="Sun Q."/>
            <person name="Mori K."/>
        </authorList>
    </citation>
    <scope>NUCLEOTIDE SEQUENCE [LARGE SCALE GENOMIC DNA]</scope>
    <source>
        <strain evidence="5 6">CCM 7759</strain>
    </source>
</reference>